<dbReference type="SUPFAM" id="SSF55785">
    <property type="entry name" value="PYP-like sensor domain (PAS domain)"/>
    <property type="match status" value="3"/>
</dbReference>
<dbReference type="Gene3D" id="3.30.565.10">
    <property type="entry name" value="Histidine kinase-like ATPase, C-terminal domain"/>
    <property type="match status" value="1"/>
</dbReference>
<dbReference type="InterPro" id="IPR052162">
    <property type="entry name" value="Sensor_kinase/Photoreceptor"/>
</dbReference>
<dbReference type="InterPro" id="IPR005467">
    <property type="entry name" value="His_kinase_dom"/>
</dbReference>
<dbReference type="InterPro" id="IPR004358">
    <property type="entry name" value="Sig_transdc_His_kin-like_C"/>
</dbReference>
<dbReference type="InterPro" id="IPR000014">
    <property type="entry name" value="PAS"/>
</dbReference>
<dbReference type="RefSeq" id="WP_332863791.1">
    <property type="nucleotide sequence ID" value="NZ_JBAFSM010000005.1"/>
</dbReference>
<reference evidence="12 13" key="1">
    <citation type="submission" date="2024-01" db="EMBL/GenBank/DDBJ databases">
        <title>Genomic insights into the taxonomy and metabolism of the cyanobacterium Pannus brasiliensis CCIBt3594.</title>
        <authorList>
            <person name="Machado M."/>
            <person name="Botero N.B."/>
            <person name="Andreote A.P.D."/>
            <person name="Feitosa A.M.T."/>
            <person name="Popin R."/>
            <person name="Sivonen K."/>
            <person name="Fiore M.F."/>
        </authorList>
    </citation>
    <scope>NUCLEOTIDE SEQUENCE [LARGE SCALE GENOMIC DNA]</scope>
    <source>
        <strain evidence="12 13">CCIBt3594</strain>
    </source>
</reference>
<dbReference type="SUPFAM" id="SSF47384">
    <property type="entry name" value="Homodimeric domain of signal transducing histidine kinase"/>
    <property type="match status" value="1"/>
</dbReference>
<keyword evidence="8" id="KW-0472">Membrane</keyword>
<dbReference type="InterPro" id="IPR000700">
    <property type="entry name" value="PAS-assoc_C"/>
</dbReference>
<keyword evidence="13" id="KW-1185">Reference proteome</keyword>
<dbReference type="InterPro" id="IPR036890">
    <property type="entry name" value="HATPase_C_sf"/>
</dbReference>
<accession>A0AAW9QRT4</accession>
<keyword evidence="4" id="KW-0808">Transferase</keyword>
<dbReference type="Pfam" id="PF08448">
    <property type="entry name" value="PAS_4"/>
    <property type="match status" value="2"/>
</dbReference>
<dbReference type="Proteomes" id="UP001328733">
    <property type="component" value="Unassembled WGS sequence"/>
</dbReference>
<dbReference type="EMBL" id="JBAFSM010000005">
    <property type="protein sequence ID" value="MEG3436336.1"/>
    <property type="molecule type" value="Genomic_DNA"/>
</dbReference>
<feature type="domain" description="Histidine kinase" evidence="9">
    <location>
        <begin position="599"/>
        <end position="810"/>
    </location>
</feature>
<dbReference type="InterPro" id="IPR013655">
    <property type="entry name" value="PAS_fold_3"/>
</dbReference>
<feature type="compositionally biased region" description="Basic and acidic residues" evidence="7">
    <location>
        <begin position="292"/>
        <end position="306"/>
    </location>
</feature>
<name>A0AAW9QRT4_9CHRO</name>
<evidence type="ECO:0000256" key="2">
    <source>
        <dbReference type="ARBA" id="ARBA00012438"/>
    </source>
</evidence>
<evidence type="ECO:0000256" key="3">
    <source>
        <dbReference type="ARBA" id="ARBA00022553"/>
    </source>
</evidence>
<dbReference type="PROSITE" id="PS50112">
    <property type="entry name" value="PAS"/>
    <property type="match status" value="2"/>
</dbReference>
<dbReference type="Pfam" id="PF00512">
    <property type="entry name" value="HisKA"/>
    <property type="match status" value="1"/>
</dbReference>
<dbReference type="InterPro" id="IPR013656">
    <property type="entry name" value="PAS_4"/>
</dbReference>
<dbReference type="PRINTS" id="PR00344">
    <property type="entry name" value="BCTRLSENSOR"/>
</dbReference>
<dbReference type="InterPro" id="IPR036097">
    <property type="entry name" value="HisK_dim/P_sf"/>
</dbReference>
<dbReference type="Pfam" id="PF02518">
    <property type="entry name" value="HATPase_c"/>
    <property type="match status" value="1"/>
</dbReference>
<evidence type="ECO:0000259" key="9">
    <source>
        <dbReference type="PROSITE" id="PS50109"/>
    </source>
</evidence>
<feature type="domain" description="PAS" evidence="10">
    <location>
        <begin position="145"/>
        <end position="219"/>
    </location>
</feature>
<evidence type="ECO:0000256" key="7">
    <source>
        <dbReference type="SAM" id="MobiDB-lite"/>
    </source>
</evidence>
<dbReference type="NCBIfam" id="TIGR00229">
    <property type="entry name" value="sensory_box"/>
    <property type="match status" value="2"/>
</dbReference>
<feature type="domain" description="PAC" evidence="11">
    <location>
        <begin position="221"/>
        <end position="273"/>
    </location>
</feature>
<comment type="catalytic activity">
    <reaction evidence="1">
        <text>ATP + protein L-histidine = ADP + protein N-phospho-L-histidine.</text>
        <dbReference type="EC" id="2.7.13.3"/>
    </reaction>
</comment>
<dbReference type="SMART" id="SM00387">
    <property type="entry name" value="HATPase_c"/>
    <property type="match status" value="1"/>
</dbReference>
<dbReference type="SMART" id="SM00388">
    <property type="entry name" value="HisKA"/>
    <property type="match status" value="1"/>
</dbReference>
<evidence type="ECO:0000256" key="4">
    <source>
        <dbReference type="ARBA" id="ARBA00022679"/>
    </source>
</evidence>
<sequence>MPASLPNFFSARPFIPHGHCYLWRTELVGLHLIADGLIALAYFSIPLLLLYFVRQRKDVPFPSIFWLFAAFIIACGTTHLIAVWTLWHPIYWVSGTIKAITAFVSLYTASELYTVIPKALALRSPEELAAEIRQRERAEKALAESERCFRGIFDQTFQFIGLMKPDGTLIEANRTALEFGGLEALEAIDRPLWDTYWFLTPEVDRERIRSSVERAARGEFIRYEISVQGAGGRLVPIDFSLKPIFNDSGEVELIIPEGRDITDLKRVEAEIRQLNAELEERVKRRTQQLEASNREKEEALDRERQARQQAEISEQRFRVSQELSLDAFTILRAIRDERGEIVDFRWDYANPMAGKLLRLPPDALIGERLLDKFPGNKTDSELFDRYVRVVETGEPHDIELFYNSEDLIGWYRNMAVKLEDGVAVFFTDITERKHAELALQESEHRYATLARLSPVGIFRCDREGACFYVNDRWTKMTGFSAGSAIGFGWTDVLHPDDRPRVVRNWQIAVERNEPFRAEYRVRGPDGSSVWVLGQALPEKSDEDVVISYVGTITDISERVEVERELQERSRELREVNQILTRTTNLIRKRNEELDRFAYIVSHDLKAPLRAIANLSEWIEEDLDGQLPAENRRQMTLLRSRVHRMEALINGLLEYSRIGRDSVEIETVNVGTLLAETIDSIDPPEPFSIVLPENPPVFSGKPLFLRQVLANLITNAIKHHDKDTGRVEIGAIEDENFIEFTVSDDGPGISPEYHERIFGIFQTLGNGENPSSTGIGLTIVKKIIEGEGGSIALESVPGEGSCFRFTWPKQPKTDTD</sequence>
<feature type="region of interest" description="Disordered" evidence="7">
    <location>
        <begin position="288"/>
        <end position="307"/>
    </location>
</feature>
<keyword evidence="8" id="KW-0812">Transmembrane</keyword>
<evidence type="ECO:0000313" key="12">
    <source>
        <dbReference type="EMBL" id="MEG3436336.1"/>
    </source>
</evidence>
<keyword evidence="8" id="KW-1133">Transmembrane helix</keyword>
<feature type="domain" description="PAC" evidence="11">
    <location>
        <begin position="515"/>
        <end position="567"/>
    </location>
</feature>
<dbReference type="InterPro" id="IPR058544">
    <property type="entry name" value="ETR1_N"/>
</dbReference>
<comment type="caution">
    <text evidence="12">The sequence shown here is derived from an EMBL/GenBank/DDBJ whole genome shotgun (WGS) entry which is preliminary data.</text>
</comment>
<gene>
    <name evidence="12" type="ORF">V0288_04320</name>
</gene>
<organism evidence="12 13">
    <name type="scientific">Pannus brasiliensis CCIBt3594</name>
    <dbReference type="NCBI Taxonomy" id="1427578"/>
    <lineage>
        <taxon>Bacteria</taxon>
        <taxon>Bacillati</taxon>
        <taxon>Cyanobacteriota</taxon>
        <taxon>Cyanophyceae</taxon>
        <taxon>Oscillatoriophycideae</taxon>
        <taxon>Chroococcales</taxon>
        <taxon>Microcystaceae</taxon>
        <taxon>Pannus</taxon>
    </lineage>
</organism>
<dbReference type="CDD" id="cd00082">
    <property type="entry name" value="HisKA"/>
    <property type="match status" value="1"/>
</dbReference>
<feature type="transmembrane region" description="Helical" evidence="8">
    <location>
        <begin position="32"/>
        <end position="53"/>
    </location>
</feature>
<dbReference type="EC" id="2.7.13.3" evidence="2"/>
<evidence type="ECO:0000259" key="10">
    <source>
        <dbReference type="PROSITE" id="PS50112"/>
    </source>
</evidence>
<dbReference type="PROSITE" id="PS50113">
    <property type="entry name" value="PAC"/>
    <property type="match status" value="2"/>
</dbReference>
<dbReference type="PROSITE" id="PS50109">
    <property type="entry name" value="HIS_KIN"/>
    <property type="match status" value="1"/>
</dbReference>
<evidence type="ECO:0000256" key="5">
    <source>
        <dbReference type="ARBA" id="ARBA00022777"/>
    </source>
</evidence>
<proteinExistence type="predicted"/>
<dbReference type="GO" id="GO:0000155">
    <property type="term" value="F:phosphorelay sensor kinase activity"/>
    <property type="evidence" value="ECO:0007669"/>
    <property type="project" value="InterPro"/>
</dbReference>
<feature type="domain" description="PAS" evidence="10">
    <location>
        <begin position="442"/>
        <end position="512"/>
    </location>
</feature>
<protein>
    <recommendedName>
        <fullName evidence="2">histidine kinase</fullName>
        <ecNumber evidence="2">2.7.13.3</ecNumber>
    </recommendedName>
</protein>
<dbReference type="InterPro" id="IPR003661">
    <property type="entry name" value="HisK_dim/P_dom"/>
</dbReference>
<dbReference type="SMART" id="SM00091">
    <property type="entry name" value="PAS"/>
    <property type="match status" value="3"/>
</dbReference>
<feature type="transmembrane region" description="Helical" evidence="8">
    <location>
        <begin position="65"/>
        <end position="87"/>
    </location>
</feature>
<dbReference type="Gene3D" id="1.10.287.130">
    <property type="match status" value="1"/>
</dbReference>
<evidence type="ECO:0000313" key="13">
    <source>
        <dbReference type="Proteomes" id="UP001328733"/>
    </source>
</evidence>
<dbReference type="AlphaFoldDB" id="A0AAW9QRT4"/>
<keyword evidence="3" id="KW-0597">Phosphoprotein</keyword>
<evidence type="ECO:0000256" key="8">
    <source>
        <dbReference type="SAM" id="Phobius"/>
    </source>
</evidence>
<dbReference type="Pfam" id="PF25487">
    <property type="entry name" value="ETR1_N"/>
    <property type="match status" value="1"/>
</dbReference>
<dbReference type="InterPro" id="IPR001610">
    <property type="entry name" value="PAC"/>
</dbReference>
<evidence type="ECO:0000256" key="6">
    <source>
        <dbReference type="ARBA" id="ARBA00023012"/>
    </source>
</evidence>
<dbReference type="Pfam" id="PF08447">
    <property type="entry name" value="PAS_3"/>
    <property type="match status" value="1"/>
</dbReference>
<dbReference type="SMART" id="SM00086">
    <property type="entry name" value="PAC"/>
    <property type="match status" value="2"/>
</dbReference>
<keyword evidence="6" id="KW-0902">Two-component regulatory system</keyword>
<dbReference type="PANTHER" id="PTHR43304">
    <property type="entry name" value="PHYTOCHROME-LIKE PROTEIN CPH1"/>
    <property type="match status" value="1"/>
</dbReference>
<evidence type="ECO:0000259" key="11">
    <source>
        <dbReference type="PROSITE" id="PS50113"/>
    </source>
</evidence>
<dbReference type="PANTHER" id="PTHR43304:SF1">
    <property type="entry name" value="PAC DOMAIN-CONTAINING PROTEIN"/>
    <property type="match status" value="1"/>
</dbReference>
<dbReference type="SUPFAM" id="SSF55874">
    <property type="entry name" value="ATPase domain of HSP90 chaperone/DNA topoisomerase II/histidine kinase"/>
    <property type="match status" value="1"/>
</dbReference>
<keyword evidence="5" id="KW-0418">Kinase</keyword>
<evidence type="ECO:0000256" key="1">
    <source>
        <dbReference type="ARBA" id="ARBA00000085"/>
    </source>
</evidence>
<dbReference type="Gene3D" id="3.30.450.20">
    <property type="entry name" value="PAS domain"/>
    <property type="match status" value="3"/>
</dbReference>
<dbReference type="InterPro" id="IPR035965">
    <property type="entry name" value="PAS-like_dom_sf"/>
</dbReference>
<dbReference type="FunFam" id="3.30.450.20:FF:000099">
    <property type="entry name" value="Sensory box sensor histidine kinase"/>
    <property type="match status" value="1"/>
</dbReference>
<dbReference type="CDD" id="cd00130">
    <property type="entry name" value="PAS"/>
    <property type="match status" value="2"/>
</dbReference>
<dbReference type="InterPro" id="IPR003594">
    <property type="entry name" value="HATPase_dom"/>
</dbReference>